<keyword evidence="3" id="KW-0347">Helicase</keyword>
<dbReference type="PANTHER" id="PTHR11274:SF0">
    <property type="entry name" value="GENERAL TRANSCRIPTION AND DNA REPAIR FACTOR IIH HELICASE SUBUNIT XPB"/>
    <property type="match status" value="1"/>
</dbReference>
<dbReference type="InterPro" id="IPR032830">
    <property type="entry name" value="XPB/Ssl2_N"/>
</dbReference>
<dbReference type="EMBL" id="CAJNOG010005676">
    <property type="protein sequence ID" value="CAF1553367.1"/>
    <property type="molecule type" value="Genomic_DNA"/>
</dbReference>
<dbReference type="InterPro" id="IPR050615">
    <property type="entry name" value="ATP-dep_DNA_Helicase"/>
</dbReference>
<dbReference type="AlphaFoldDB" id="A0A815X2H2"/>
<dbReference type="GO" id="GO:0005675">
    <property type="term" value="C:transcription factor TFIIH holo complex"/>
    <property type="evidence" value="ECO:0007669"/>
    <property type="project" value="TreeGrafter"/>
</dbReference>
<dbReference type="GO" id="GO:0006367">
    <property type="term" value="P:transcription initiation at RNA polymerase II promoter"/>
    <property type="evidence" value="ECO:0007669"/>
    <property type="project" value="TreeGrafter"/>
</dbReference>
<dbReference type="GO" id="GO:0005524">
    <property type="term" value="F:ATP binding"/>
    <property type="evidence" value="ECO:0007669"/>
    <property type="project" value="UniProtKB-KW"/>
</dbReference>
<dbReference type="PANTHER" id="PTHR11274">
    <property type="entry name" value="RAD25/XP-B DNA REPAIR HELICASE"/>
    <property type="match status" value="1"/>
</dbReference>
<name>A0A815X2H2_9BILA</name>
<protein>
    <recommendedName>
        <fullName evidence="5">Helicase XPB/Ssl2 N-terminal domain-containing protein</fullName>
    </recommendedName>
</protein>
<feature type="non-terminal residue" evidence="6">
    <location>
        <position position="1"/>
    </location>
</feature>
<dbReference type="GO" id="GO:0016787">
    <property type="term" value="F:hydrolase activity"/>
    <property type="evidence" value="ECO:0007669"/>
    <property type="project" value="UniProtKB-KW"/>
</dbReference>
<dbReference type="GO" id="GO:0097550">
    <property type="term" value="C:transcription preinitiation complex"/>
    <property type="evidence" value="ECO:0007669"/>
    <property type="project" value="TreeGrafter"/>
</dbReference>
<dbReference type="GO" id="GO:0043138">
    <property type="term" value="F:3'-5' DNA helicase activity"/>
    <property type="evidence" value="ECO:0007669"/>
    <property type="project" value="TreeGrafter"/>
</dbReference>
<organism evidence="6 7">
    <name type="scientific">Adineta steineri</name>
    <dbReference type="NCBI Taxonomy" id="433720"/>
    <lineage>
        <taxon>Eukaryota</taxon>
        <taxon>Metazoa</taxon>
        <taxon>Spiralia</taxon>
        <taxon>Gnathifera</taxon>
        <taxon>Rotifera</taxon>
        <taxon>Eurotatoria</taxon>
        <taxon>Bdelloidea</taxon>
        <taxon>Adinetida</taxon>
        <taxon>Adinetidae</taxon>
        <taxon>Adineta</taxon>
    </lineage>
</organism>
<keyword evidence="2" id="KW-0378">Hydrolase</keyword>
<proteinExistence type="predicted"/>
<evidence type="ECO:0000313" key="6">
    <source>
        <dbReference type="EMBL" id="CAF1553367.1"/>
    </source>
</evidence>
<keyword evidence="1" id="KW-0547">Nucleotide-binding</keyword>
<feature type="domain" description="Helicase XPB/Ssl2 N-terminal" evidence="5">
    <location>
        <begin position="1"/>
        <end position="118"/>
    </location>
</feature>
<accession>A0A815X2H2</accession>
<evidence type="ECO:0000256" key="1">
    <source>
        <dbReference type="ARBA" id="ARBA00022741"/>
    </source>
</evidence>
<comment type="caution">
    <text evidence="6">The sequence shown here is derived from an EMBL/GenBank/DDBJ whole genome shotgun (WGS) entry which is preliminary data.</text>
</comment>
<reference evidence="6" key="1">
    <citation type="submission" date="2021-02" db="EMBL/GenBank/DDBJ databases">
        <authorList>
            <person name="Nowell W R."/>
        </authorList>
    </citation>
    <scope>NUCLEOTIDE SEQUENCE</scope>
</reference>
<gene>
    <name evidence="6" type="ORF">JYZ213_LOCUS46449</name>
</gene>
<dbReference type="Proteomes" id="UP000663845">
    <property type="component" value="Unassembled WGS sequence"/>
</dbReference>
<evidence type="ECO:0000256" key="4">
    <source>
        <dbReference type="ARBA" id="ARBA00022840"/>
    </source>
</evidence>
<keyword evidence="4" id="KW-0067">ATP-binding</keyword>
<evidence type="ECO:0000256" key="2">
    <source>
        <dbReference type="ARBA" id="ARBA00022801"/>
    </source>
</evidence>
<evidence type="ECO:0000256" key="3">
    <source>
        <dbReference type="ARBA" id="ARBA00022806"/>
    </source>
</evidence>
<dbReference type="GO" id="GO:0000112">
    <property type="term" value="C:nucleotide-excision repair factor 3 complex"/>
    <property type="evidence" value="ECO:0007669"/>
    <property type="project" value="TreeGrafter"/>
</dbReference>
<dbReference type="Pfam" id="PF13625">
    <property type="entry name" value="Helicase_C_3"/>
    <property type="match status" value="1"/>
</dbReference>
<evidence type="ECO:0000259" key="5">
    <source>
        <dbReference type="Pfam" id="PF13625"/>
    </source>
</evidence>
<evidence type="ECO:0000313" key="7">
    <source>
        <dbReference type="Proteomes" id="UP000663845"/>
    </source>
</evidence>
<feature type="non-terminal residue" evidence="6">
    <location>
        <position position="219"/>
    </location>
</feature>
<sequence length="219" mass="25007">HIFLESFSPVYKHAHDFLIAIAEPVCRPEYIHEYKLSAYSLYAAVSVGLQTKDIIEYLQRLSKTSVPAGIIEFIQLCTLSYAKVKLVLKHNRYFVESAFPDVLKNLLQDPQIQECRLVAPTNTTDTTTTTTTEKSRVIIPGTAAATANATTDTSATATNEQVPDDIRRLYEKIDRDEEDLEDLKIVSFEVIQNSIEILRKRCQELEHPLLEEYDFRHDT</sequence>